<protein>
    <submittedName>
        <fullName evidence="1">Uncharacterized protein</fullName>
    </submittedName>
</protein>
<proteinExistence type="predicted"/>
<evidence type="ECO:0000313" key="2">
    <source>
        <dbReference type="Proteomes" id="UP001630127"/>
    </source>
</evidence>
<dbReference type="EMBL" id="JBJUIK010000004">
    <property type="protein sequence ID" value="KAL3529065.1"/>
    <property type="molecule type" value="Genomic_DNA"/>
</dbReference>
<accession>A0ABD3AF26</accession>
<reference evidence="1 2" key="1">
    <citation type="submission" date="2024-11" db="EMBL/GenBank/DDBJ databases">
        <title>A near-complete genome assembly of Cinchona calisaya.</title>
        <authorList>
            <person name="Lian D.C."/>
            <person name="Zhao X.W."/>
            <person name="Wei L."/>
        </authorList>
    </citation>
    <scope>NUCLEOTIDE SEQUENCE [LARGE SCALE GENOMIC DNA]</scope>
    <source>
        <tissue evidence="1">Nenye</tissue>
    </source>
</reference>
<comment type="caution">
    <text evidence="1">The sequence shown here is derived from an EMBL/GenBank/DDBJ whole genome shotgun (WGS) entry which is preliminary data.</text>
</comment>
<dbReference type="Proteomes" id="UP001630127">
    <property type="component" value="Unassembled WGS sequence"/>
</dbReference>
<dbReference type="AlphaFoldDB" id="A0ABD3AF26"/>
<evidence type="ECO:0000313" key="1">
    <source>
        <dbReference type="EMBL" id="KAL3529065.1"/>
    </source>
</evidence>
<name>A0ABD3AF26_9GENT</name>
<organism evidence="1 2">
    <name type="scientific">Cinchona calisaya</name>
    <dbReference type="NCBI Taxonomy" id="153742"/>
    <lineage>
        <taxon>Eukaryota</taxon>
        <taxon>Viridiplantae</taxon>
        <taxon>Streptophyta</taxon>
        <taxon>Embryophyta</taxon>
        <taxon>Tracheophyta</taxon>
        <taxon>Spermatophyta</taxon>
        <taxon>Magnoliopsida</taxon>
        <taxon>eudicotyledons</taxon>
        <taxon>Gunneridae</taxon>
        <taxon>Pentapetalae</taxon>
        <taxon>asterids</taxon>
        <taxon>lamiids</taxon>
        <taxon>Gentianales</taxon>
        <taxon>Rubiaceae</taxon>
        <taxon>Cinchonoideae</taxon>
        <taxon>Cinchoneae</taxon>
        <taxon>Cinchona</taxon>
    </lineage>
</organism>
<gene>
    <name evidence="1" type="ORF">ACH5RR_008387</name>
</gene>
<sequence>MTTQIKHDGKEELLYEAWKKAQERIFALMAEVESLNARLSQQKGKYVKPQQTATPPFPAYVGGNAQASCSTKPWEKFYPSTGGNRRMNSNPWDNFGPNVGGTNVQPRVSTSNIDPNLISLINDIVRKQINQLEVRENCYLKLISKPYPSWIDKVSFPPGFTQLEFKMFNGKGNPRQHVSYFLSRLSPLGENKHL</sequence>
<keyword evidence="2" id="KW-1185">Reference proteome</keyword>